<gene>
    <name evidence="2" type="ORF">UFOVP154_40</name>
    <name evidence="1" type="ORF">UFOVP8_25</name>
</gene>
<organism evidence="2">
    <name type="scientific">uncultured Caudovirales phage</name>
    <dbReference type="NCBI Taxonomy" id="2100421"/>
    <lineage>
        <taxon>Viruses</taxon>
        <taxon>Duplodnaviria</taxon>
        <taxon>Heunggongvirae</taxon>
        <taxon>Uroviricota</taxon>
        <taxon>Caudoviricetes</taxon>
        <taxon>Peduoviridae</taxon>
        <taxon>Maltschvirus</taxon>
        <taxon>Maltschvirus maltsch</taxon>
    </lineage>
</organism>
<accession>A0A6J7W9Y2</accession>
<dbReference type="EMBL" id="LR796144">
    <property type="protein sequence ID" value="CAB4121175.1"/>
    <property type="molecule type" value="Genomic_DNA"/>
</dbReference>
<name>A0A6J7W9Y2_9CAUD</name>
<evidence type="ECO:0000313" key="1">
    <source>
        <dbReference type="EMBL" id="CAB4121175.1"/>
    </source>
</evidence>
<evidence type="ECO:0000313" key="2">
    <source>
        <dbReference type="EMBL" id="CAB5170680.1"/>
    </source>
</evidence>
<dbReference type="EMBL" id="LR798202">
    <property type="protein sequence ID" value="CAB5170680.1"/>
    <property type="molecule type" value="Genomic_DNA"/>
</dbReference>
<sequence length="97" mass="10485">MSTSTDETFRRSLAQRQIQLKSQIEGMLAHPIEELQAELDDITKLLDGTDWSAPVTAALVTAAEPKAAQVAVERAAAEDVRAEKLRAAPVSLTPSKE</sequence>
<reference evidence="2" key="1">
    <citation type="submission" date="2020-05" db="EMBL/GenBank/DDBJ databases">
        <authorList>
            <person name="Chiriac C."/>
            <person name="Salcher M."/>
            <person name="Ghai R."/>
            <person name="Kavagutti S V."/>
        </authorList>
    </citation>
    <scope>NUCLEOTIDE SEQUENCE</scope>
</reference>
<protein>
    <submittedName>
        <fullName evidence="2">Uncharacterized protein</fullName>
    </submittedName>
</protein>
<proteinExistence type="predicted"/>